<feature type="region of interest" description="Disordered" evidence="1">
    <location>
        <begin position="84"/>
        <end position="115"/>
    </location>
</feature>
<accession>A0A2T4CBR2</accession>
<name>A0A2T4CBR2_TRILO</name>
<feature type="compositionally biased region" description="Basic and acidic residues" evidence="1">
    <location>
        <begin position="19"/>
        <end position="35"/>
    </location>
</feature>
<evidence type="ECO:0000313" key="2">
    <source>
        <dbReference type="EMBL" id="PTB78962.1"/>
    </source>
</evidence>
<gene>
    <name evidence="2" type="ORF">M440DRAFT_1389063</name>
</gene>
<evidence type="ECO:0000256" key="1">
    <source>
        <dbReference type="SAM" id="MobiDB-lite"/>
    </source>
</evidence>
<feature type="region of interest" description="Disordered" evidence="1">
    <location>
        <begin position="233"/>
        <end position="314"/>
    </location>
</feature>
<feature type="compositionally biased region" description="Basic residues" evidence="1">
    <location>
        <begin position="234"/>
        <end position="245"/>
    </location>
</feature>
<dbReference type="STRING" id="983965.A0A2T4CBR2"/>
<feature type="region of interest" description="Disordered" evidence="1">
    <location>
        <begin position="1"/>
        <end position="64"/>
    </location>
</feature>
<feature type="compositionally biased region" description="Basic and acidic residues" evidence="1">
    <location>
        <begin position="253"/>
        <end position="282"/>
    </location>
</feature>
<dbReference type="AlphaFoldDB" id="A0A2T4CBR2"/>
<evidence type="ECO:0000313" key="3">
    <source>
        <dbReference type="Proteomes" id="UP000240760"/>
    </source>
</evidence>
<sequence length="314" mass="34470">MHNAFGLGPSGRATPFQANHDRKPLFSRPEDHAENPLHLYSTARTPGYGRIGMGGDSHATGLRKPRPVSEAFASTARDQANANANANGNANSNANASVLSSGGTKIPRLNSLSQSRRKPISLRKAMELAEGEEEAAKMMLEAGMDDPATMCSLYCRPSTCPASKAPCVWSLDDPTEFGTALPIKLDQWITGGSGRQLASVVYEEAHDLFADIQDLALRRSITDVNVEVLSPEQKRRHRRRLRKKGLVASPKAPRPEDKAKWDEWRAARLAKERASQKQKDKGSTAVEEEMPKPIPVVEGEEEGEQGWVKIKGWR</sequence>
<keyword evidence="3" id="KW-1185">Reference proteome</keyword>
<organism evidence="2 3">
    <name type="scientific">Trichoderma longibrachiatum ATCC 18648</name>
    <dbReference type="NCBI Taxonomy" id="983965"/>
    <lineage>
        <taxon>Eukaryota</taxon>
        <taxon>Fungi</taxon>
        <taxon>Dikarya</taxon>
        <taxon>Ascomycota</taxon>
        <taxon>Pezizomycotina</taxon>
        <taxon>Sordariomycetes</taxon>
        <taxon>Hypocreomycetidae</taxon>
        <taxon>Hypocreales</taxon>
        <taxon>Hypocreaceae</taxon>
        <taxon>Trichoderma</taxon>
    </lineage>
</organism>
<feature type="compositionally biased region" description="Low complexity" evidence="1">
    <location>
        <begin position="84"/>
        <end position="97"/>
    </location>
</feature>
<protein>
    <submittedName>
        <fullName evidence="2">Uncharacterized protein</fullName>
    </submittedName>
</protein>
<dbReference type="EMBL" id="KZ679128">
    <property type="protein sequence ID" value="PTB78962.1"/>
    <property type="molecule type" value="Genomic_DNA"/>
</dbReference>
<proteinExistence type="predicted"/>
<dbReference type="Proteomes" id="UP000240760">
    <property type="component" value="Unassembled WGS sequence"/>
</dbReference>
<dbReference type="OrthoDB" id="3439035at2759"/>
<reference evidence="2 3" key="1">
    <citation type="submission" date="2016-07" db="EMBL/GenBank/DDBJ databases">
        <title>Multiple horizontal gene transfer events from other fungi enriched the ability of initially mycotrophic Trichoderma (Ascomycota) to feed on dead plant biomass.</title>
        <authorList>
            <consortium name="DOE Joint Genome Institute"/>
            <person name="Aerts A."/>
            <person name="Atanasova L."/>
            <person name="Chenthamara K."/>
            <person name="Zhang J."/>
            <person name="Grujic M."/>
            <person name="Henrissat B."/>
            <person name="Kuo A."/>
            <person name="Salamov A."/>
            <person name="Lipzen A."/>
            <person name="Labutti K."/>
            <person name="Barry K."/>
            <person name="Miao Y."/>
            <person name="Rahimi M.J."/>
            <person name="Shen Q."/>
            <person name="Grigoriev I.V."/>
            <person name="Kubicek C.P."/>
            <person name="Druzhinina I.S."/>
        </authorList>
    </citation>
    <scope>NUCLEOTIDE SEQUENCE [LARGE SCALE GENOMIC DNA]</scope>
    <source>
        <strain evidence="2 3">ATCC 18648</strain>
    </source>
</reference>